<gene>
    <name evidence="1" type="ORF">GCM10022280_18640</name>
</gene>
<proteinExistence type="predicted"/>
<protein>
    <recommendedName>
        <fullName evidence="3">Uracil-DNA glycosylase-like domain-containing protein</fullName>
    </recommendedName>
</protein>
<evidence type="ECO:0000313" key="2">
    <source>
        <dbReference type="Proteomes" id="UP001500235"/>
    </source>
</evidence>
<dbReference type="RefSeq" id="WP_344707139.1">
    <property type="nucleotide sequence ID" value="NZ_BAABBQ010000001.1"/>
</dbReference>
<evidence type="ECO:0008006" key="3">
    <source>
        <dbReference type="Google" id="ProtNLM"/>
    </source>
</evidence>
<dbReference type="EMBL" id="BAABBQ010000001">
    <property type="protein sequence ID" value="GAA4019178.1"/>
    <property type="molecule type" value="Genomic_DNA"/>
</dbReference>
<organism evidence="1 2">
    <name type="scientific">Sphingomonas swuensis</name>
    <dbReference type="NCBI Taxonomy" id="977800"/>
    <lineage>
        <taxon>Bacteria</taxon>
        <taxon>Pseudomonadati</taxon>
        <taxon>Pseudomonadota</taxon>
        <taxon>Alphaproteobacteria</taxon>
        <taxon>Sphingomonadales</taxon>
        <taxon>Sphingomonadaceae</taxon>
        <taxon>Sphingomonas</taxon>
    </lineage>
</organism>
<evidence type="ECO:0000313" key="1">
    <source>
        <dbReference type="EMBL" id="GAA4019178.1"/>
    </source>
</evidence>
<sequence>MSAADEFTKDDIDRAYQKLGHRWGWSFMATPEERLRTARVAIVGLNPGGGGEGDNSAFGLLWNSDGVNAYYDEKWGADGRSDNPLQKQVKEWHRLLQLNPQDPLCAQFVPFRSPTFSKLANSEESVEFARDLWRWVLSVSPATLFVTMGKLPARYLAQTMSARYISRLPTGWGRQMIDVYDSPDGKRIIAMPHPSRYRIFARGGGVSDTAEGSFMAAADSSNALPVHGQ</sequence>
<name>A0ABP7T0K9_9SPHN</name>
<reference evidence="2" key="1">
    <citation type="journal article" date="2019" name="Int. J. Syst. Evol. Microbiol.">
        <title>The Global Catalogue of Microorganisms (GCM) 10K type strain sequencing project: providing services to taxonomists for standard genome sequencing and annotation.</title>
        <authorList>
            <consortium name="The Broad Institute Genomics Platform"/>
            <consortium name="The Broad Institute Genome Sequencing Center for Infectious Disease"/>
            <person name="Wu L."/>
            <person name="Ma J."/>
        </authorList>
    </citation>
    <scope>NUCLEOTIDE SEQUENCE [LARGE SCALE GENOMIC DNA]</scope>
    <source>
        <strain evidence="2">JCM 17563</strain>
    </source>
</reference>
<comment type="caution">
    <text evidence="1">The sequence shown here is derived from an EMBL/GenBank/DDBJ whole genome shotgun (WGS) entry which is preliminary data.</text>
</comment>
<accession>A0ABP7T0K9</accession>
<dbReference type="Proteomes" id="UP001500235">
    <property type="component" value="Unassembled WGS sequence"/>
</dbReference>
<dbReference type="InterPro" id="IPR036895">
    <property type="entry name" value="Uracil-DNA_glycosylase-like_sf"/>
</dbReference>
<dbReference type="SUPFAM" id="SSF52141">
    <property type="entry name" value="Uracil-DNA glycosylase-like"/>
    <property type="match status" value="1"/>
</dbReference>
<keyword evidence="2" id="KW-1185">Reference proteome</keyword>